<dbReference type="PANTHER" id="PTHR37512">
    <property type="entry name" value="TRIFUNCTIONAL NAD BIOSYNTHESIS/REGULATOR PROTEIN NADR"/>
    <property type="match status" value="1"/>
</dbReference>
<evidence type="ECO:0000313" key="3">
    <source>
        <dbReference type="Proteomes" id="UP001063782"/>
    </source>
</evidence>
<accession>A0ABY6F471</accession>
<feature type="domain" description="NadR/Ttd14 AAA" evidence="1">
    <location>
        <begin position="13"/>
        <end position="170"/>
    </location>
</feature>
<evidence type="ECO:0000313" key="2">
    <source>
        <dbReference type="EMBL" id="UXZ04886.1"/>
    </source>
</evidence>
<keyword evidence="2" id="KW-0067">ATP-binding</keyword>
<dbReference type="Proteomes" id="UP001063782">
    <property type="component" value="Chromosome"/>
</dbReference>
<proteinExistence type="predicted"/>
<dbReference type="InterPro" id="IPR052735">
    <property type="entry name" value="NAD_biosynth-regulator"/>
</dbReference>
<protein>
    <submittedName>
        <fullName evidence="2">ATP-binding protein</fullName>
    </submittedName>
</protein>
<dbReference type="InterPro" id="IPR038727">
    <property type="entry name" value="NadR/Ttd14_AAA_dom"/>
</dbReference>
<dbReference type="RefSeq" id="WP_263076387.1">
    <property type="nucleotide sequence ID" value="NZ_CP089977.1"/>
</dbReference>
<sequence>MTNLPDTHFNPKKILIIGAECTGKSTLAQTLATVFDGVYVSEYMRTYLAQKPDGYLCQYDDLIPIAQGQIRQEQQASHQGKPYLFCDTSLLLLQVYSEHYFGRCPQWIVNKIKELYYDLILLTDNRGVVWQADGQRDLPDGHDMIHQAILTQLASRHLPYVAISGTPDERLAQVRQCLLGDV</sequence>
<organism evidence="2 3">
    <name type="scientific">Moraxella nasicaprae</name>
    <dbReference type="NCBI Taxonomy" id="2904122"/>
    <lineage>
        <taxon>Bacteria</taxon>
        <taxon>Pseudomonadati</taxon>
        <taxon>Pseudomonadota</taxon>
        <taxon>Gammaproteobacteria</taxon>
        <taxon>Moraxellales</taxon>
        <taxon>Moraxellaceae</taxon>
        <taxon>Moraxella</taxon>
    </lineage>
</organism>
<keyword evidence="2" id="KW-0547">Nucleotide-binding</keyword>
<dbReference type="InterPro" id="IPR027417">
    <property type="entry name" value="P-loop_NTPase"/>
</dbReference>
<gene>
    <name evidence="2" type="ORF">LU297_00045</name>
</gene>
<evidence type="ECO:0000259" key="1">
    <source>
        <dbReference type="Pfam" id="PF13521"/>
    </source>
</evidence>
<dbReference type="EMBL" id="CP089977">
    <property type="protein sequence ID" value="UXZ04886.1"/>
    <property type="molecule type" value="Genomic_DNA"/>
</dbReference>
<dbReference type="Gene3D" id="3.40.50.300">
    <property type="entry name" value="P-loop containing nucleotide triphosphate hydrolases"/>
    <property type="match status" value="1"/>
</dbReference>
<dbReference type="GO" id="GO:0005524">
    <property type="term" value="F:ATP binding"/>
    <property type="evidence" value="ECO:0007669"/>
    <property type="project" value="UniProtKB-KW"/>
</dbReference>
<reference evidence="2" key="1">
    <citation type="submission" date="2021-12" db="EMBL/GenBank/DDBJ databases">
        <title>taxonomy of Moraxella sp. ZY201224.</title>
        <authorList>
            <person name="Li F."/>
        </authorList>
    </citation>
    <scope>NUCLEOTIDE SEQUENCE</scope>
    <source>
        <strain evidence="2">ZY201224</strain>
    </source>
</reference>
<dbReference type="Pfam" id="PF13521">
    <property type="entry name" value="AAA_28"/>
    <property type="match status" value="1"/>
</dbReference>
<dbReference type="SUPFAM" id="SSF52540">
    <property type="entry name" value="P-loop containing nucleoside triphosphate hydrolases"/>
    <property type="match status" value="1"/>
</dbReference>
<dbReference type="PANTHER" id="PTHR37512:SF1">
    <property type="entry name" value="NADR_TTD14 AAA DOMAIN-CONTAINING PROTEIN"/>
    <property type="match status" value="1"/>
</dbReference>
<keyword evidence="3" id="KW-1185">Reference proteome</keyword>
<name>A0ABY6F471_9GAMM</name>